<dbReference type="PROSITE" id="PS51257">
    <property type="entry name" value="PROKAR_LIPOPROTEIN"/>
    <property type="match status" value="1"/>
</dbReference>
<evidence type="ECO:0000313" key="6">
    <source>
        <dbReference type="EMBL" id="MDT8900563.1"/>
    </source>
</evidence>
<dbReference type="EMBL" id="JAUOZS010000001">
    <property type="protein sequence ID" value="MDT8900563.1"/>
    <property type="molecule type" value="Genomic_DNA"/>
</dbReference>
<evidence type="ECO:0000256" key="1">
    <source>
        <dbReference type="ARBA" id="ARBA00004196"/>
    </source>
</evidence>
<evidence type="ECO:0000256" key="2">
    <source>
        <dbReference type="ARBA" id="ARBA00009023"/>
    </source>
</evidence>
<keyword evidence="7" id="KW-1185">Reference proteome</keyword>
<evidence type="ECO:0000256" key="3">
    <source>
        <dbReference type="ARBA" id="ARBA00022448"/>
    </source>
</evidence>
<dbReference type="CDD" id="cd13603">
    <property type="entry name" value="PBP2_TRAP_Siap_TeaA_like"/>
    <property type="match status" value="1"/>
</dbReference>
<evidence type="ECO:0000313" key="7">
    <source>
        <dbReference type="Proteomes" id="UP001254848"/>
    </source>
</evidence>
<evidence type="ECO:0000256" key="5">
    <source>
        <dbReference type="SAM" id="SignalP"/>
    </source>
</evidence>
<comment type="caution">
    <text evidence="6">The sequence shown here is derived from an EMBL/GenBank/DDBJ whole genome shotgun (WGS) entry which is preliminary data.</text>
</comment>
<protein>
    <submittedName>
        <fullName evidence="6">TRAP transporter substrate-binding protein</fullName>
    </submittedName>
</protein>
<gene>
    <name evidence="6" type="ORF">Q4T40_04830</name>
</gene>
<feature type="signal peptide" evidence="5">
    <location>
        <begin position="1"/>
        <end position="21"/>
    </location>
</feature>
<comment type="similarity">
    <text evidence="2">Belongs to the bacterial solute-binding protein 7 family.</text>
</comment>
<dbReference type="PANTHER" id="PTHR33376">
    <property type="match status" value="1"/>
</dbReference>
<feature type="chain" id="PRO_5045056847" evidence="5">
    <location>
        <begin position="22"/>
        <end position="338"/>
    </location>
</feature>
<dbReference type="InterPro" id="IPR038404">
    <property type="entry name" value="TRAP_DctP_sf"/>
</dbReference>
<dbReference type="Gene3D" id="3.40.190.170">
    <property type="entry name" value="Bacterial extracellular solute-binding protein, family 7"/>
    <property type="match status" value="1"/>
</dbReference>
<accession>A0ABU3NUT3</accession>
<keyword evidence="4 5" id="KW-0732">Signal</keyword>
<organism evidence="6 7">
    <name type="scientific">Anaeroselena agilis</name>
    <dbReference type="NCBI Taxonomy" id="3063788"/>
    <lineage>
        <taxon>Bacteria</taxon>
        <taxon>Bacillati</taxon>
        <taxon>Bacillota</taxon>
        <taxon>Negativicutes</taxon>
        <taxon>Acetonemataceae</taxon>
        <taxon>Anaeroselena</taxon>
    </lineage>
</organism>
<name>A0ABU3NUT3_9FIRM</name>
<dbReference type="InterPro" id="IPR018389">
    <property type="entry name" value="DctP_fam"/>
</dbReference>
<comment type="subcellular location">
    <subcellularLocation>
        <location evidence="1">Cell envelope</location>
    </subcellularLocation>
</comment>
<dbReference type="RefSeq" id="WP_413779101.1">
    <property type="nucleotide sequence ID" value="NZ_JAUOZS010000001.1"/>
</dbReference>
<keyword evidence="3" id="KW-0813">Transport</keyword>
<dbReference type="NCBIfam" id="TIGR00787">
    <property type="entry name" value="dctP"/>
    <property type="match status" value="1"/>
</dbReference>
<reference evidence="6 7" key="1">
    <citation type="submission" date="2023-07" db="EMBL/GenBank/DDBJ databases">
        <title>The novel representative of Negativicutes class, Anaeroselena agilis gen. nov. sp. nov.</title>
        <authorList>
            <person name="Prokofeva M.I."/>
            <person name="Elcheninov A.G."/>
            <person name="Klyukina A."/>
            <person name="Kublanov I.V."/>
            <person name="Frolov E.N."/>
            <person name="Podosokorskaya O.A."/>
        </authorList>
    </citation>
    <scope>NUCLEOTIDE SEQUENCE [LARGE SCALE GENOMIC DNA]</scope>
    <source>
        <strain evidence="6 7">4137-cl</strain>
    </source>
</reference>
<dbReference type="PANTHER" id="PTHR33376:SF4">
    <property type="entry name" value="SIALIC ACID-BINDING PERIPLASMIC PROTEIN SIAP"/>
    <property type="match status" value="1"/>
</dbReference>
<dbReference type="Pfam" id="PF03480">
    <property type="entry name" value="DctP"/>
    <property type="match status" value="1"/>
</dbReference>
<evidence type="ECO:0000256" key="4">
    <source>
        <dbReference type="ARBA" id="ARBA00022729"/>
    </source>
</evidence>
<dbReference type="InterPro" id="IPR004682">
    <property type="entry name" value="TRAP_DctP"/>
</dbReference>
<dbReference type="Proteomes" id="UP001254848">
    <property type="component" value="Unassembled WGS sequence"/>
</dbReference>
<sequence>MKKTLSVLLALTLLLGAIAMAGCGKSEPAKQEVKTIAMKFGHYAPAGHPGHAAAKMFAENVEKRTNGAIKISVFPDNQLGSPPEMLEQNIMGAIDMSLPTQGALDKYSKKFAVVMLPFVFNDAHHAYKVLDGPFMQWAAPDLDKQGLIFLANWEWGFRNLTNNVRPINSPDDVKGLKIRTPPEIQLQAAMEALGGNVTKIAFPELFMALKQGVVDAQENPLSVIYHNKYYEAQKYLAMTNHVYNSMVHVMSKKTWEKLTPEQQKIIKEESKKAGDFMREQVQKEEKALVKQLEEKGMKVTTPKVAEFKAKMQPAYDKIAAYAGKENVDAFIKMADSVK</sequence>
<dbReference type="PIRSF" id="PIRSF006470">
    <property type="entry name" value="DctB"/>
    <property type="match status" value="1"/>
</dbReference>
<dbReference type="NCBIfam" id="NF037995">
    <property type="entry name" value="TRAP_S1"/>
    <property type="match status" value="1"/>
</dbReference>
<proteinExistence type="inferred from homology"/>